<evidence type="ECO:0000256" key="14">
    <source>
        <dbReference type="ARBA" id="ARBA00031966"/>
    </source>
</evidence>
<sequence length="610" mass="70494">MNHGSTNSLAKLYEFYCHKTLDKSTRDLFVEGNLQDIRESFQCVRNYCALDVKSTFEIYQMMWPDFLVHVPSPVSFCGMLEMGTSFLPITRSWKEYIQRSEEMFEKITSELKESLMDVAEDTLKLMIDDRYKENLWTWNMNWSIHKTARPPADFVQNNTPQKNVLQTIAERIDHLSDKRKTQLHMSGYPKWYRELCVKTKKDESVGNEEQRKPVRPVNISSQKQVTPYLLQMTWDGYPLHYEQKHGWGFLAPMKTQMHHLKTNVLEKEKKTGFPYRVFMEFIKQRKEDREEDLAKLQLFSQCDDMNGIDIGLPCIRFFKLPHKNGDNFNVGNPLAKDFLSKIEDGTLATSGNFNAKLPIELNKMLSFWRNGRKRICTQMAIWLDDNEKDAAGVILPQIITAGTVTRRAVEPTWLTASNPLRDRIGSELKSMVRPPPGYSLVGADVDCQELWIASVLGDAQFAQIHGCTASSWMTLQGKKSEQTDLHSKTADTIGMSRDQAKIFNYGRVYGAGESFAVRLLMQFNHNLTQREAENTAAKLYESTKGIKRYRLNGRGKTLAEELEIMLDFNDLVSYVSLKRLLQEHGLSWSKRAQLVDPQHVWFDESTKQVV</sequence>
<dbReference type="PROSITE" id="PS00447">
    <property type="entry name" value="DNA_POLYMERASE_A"/>
    <property type="match status" value="1"/>
</dbReference>
<dbReference type="PANTHER" id="PTHR10267">
    <property type="entry name" value="DNA POLYMERASE SUBUNIT GAMMA-1"/>
    <property type="match status" value="1"/>
</dbReference>
<evidence type="ECO:0000256" key="12">
    <source>
        <dbReference type="ARBA" id="ARBA00023128"/>
    </source>
</evidence>
<evidence type="ECO:0000256" key="7">
    <source>
        <dbReference type="ARBA" id="ARBA00022695"/>
    </source>
</evidence>
<evidence type="ECO:0000256" key="11">
    <source>
        <dbReference type="ARBA" id="ARBA00023125"/>
    </source>
</evidence>
<comment type="cofactor">
    <cofactor evidence="1">
        <name>Mg(2+)</name>
        <dbReference type="ChEBI" id="CHEBI:18420"/>
    </cofactor>
</comment>
<dbReference type="Pfam" id="PF18136">
    <property type="entry name" value="DNApol_Exo"/>
    <property type="match status" value="1"/>
</dbReference>
<keyword evidence="6" id="KW-0808">Transferase</keyword>
<proteinExistence type="inferred from homology"/>
<dbReference type="InterPro" id="IPR043502">
    <property type="entry name" value="DNA/RNA_pol_sf"/>
</dbReference>
<dbReference type="SMART" id="SM00482">
    <property type="entry name" value="POLAc"/>
    <property type="match status" value="1"/>
</dbReference>
<dbReference type="InterPro" id="IPR001098">
    <property type="entry name" value="DNA-dir_DNA_pol_A_palm_dom"/>
</dbReference>
<evidence type="ECO:0000313" key="16">
    <source>
        <dbReference type="EnsemblMetazoa" id="CLYHEMP005952.1"/>
    </source>
</evidence>
<dbReference type="GO" id="GO:0003677">
    <property type="term" value="F:DNA binding"/>
    <property type="evidence" value="ECO:0007669"/>
    <property type="project" value="UniProtKB-KW"/>
</dbReference>
<evidence type="ECO:0000256" key="6">
    <source>
        <dbReference type="ARBA" id="ARBA00022679"/>
    </source>
</evidence>
<dbReference type="Gene3D" id="1.10.150.20">
    <property type="entry name" value="5' to 3' exonuclease, C-terminal subdomain"/>
    <property type="match status" value="1"/>
</dbReference>
<evidence type="ECO:0000313" key="17">
    <source>
        <dbReference type="Proteomes" id="UP000594262"/>
    </source>
</evidence>
<dbReference type="AlphaFoldDB" id="A0A7M5U415"/>
<dbReference type="PANTHER" id="PTHR10267:SF0">
    <property type="entry name" value="DNA POLYMERASE SUBUNIT GAMMA-1"/>
    <property type="match status" value="1"/>
</dbReference>
<dbReference type="Pfam" id="PF00476">
    <property type="entry name" value="DNA_pol_A"/>
    <property type="match status" value="1"/>
</dbReference>
<reference evidence="16" key="1">
    <citation type="submission" date="2021-01" db="UniProtKB">
        <authorList>
            <consortium name="EnsemblMetazoa"/>
        </authorList>
    </citation>
    <scope>IDENTIFICATION</scope>
</reference>
<evidence type="ECO:0000256" key="8">
    <source>
        <dbReference type="ARBA" id="ARBA00022705"/>
    </source>
</evidence>
<dbReference type="EnsemblMetazoa" id="CLYHEMT005952.1">
    <property type="protein sequence ID" value="CLYHEMP005952.1"/>
    <property type="gene ID" value="CLYHEMG005952"/>
</dbReference>
<dbReference type="Proteomes" id="UP000594262">
    <property type="component" value="Unplaced"/>
</dbReference>
<comment type="subcellular location">
    <subcellularLocation>
        <location evidence="2">Mitochondrion matrix</location>
        <location evidence="2">Mitochondrion nucleoid</location>
    </subcellularLocation>
</comment>
<protein>
    <recommendedName>
        <fullName evidence="5">DNA polymerase subunit gamma-1</fullName>
        <ecNumber evidence="4">2.7.7.7</ecNumber>
    </recommendedName>
    <alternativeName>
        <fullName evidence="14">Mitochondrial DNA polymerase catalytic subunit</fullName>
    </alternativeName>
</protein>
<feature type="domain" description="DNA-directed DNA polymerase family A palm" evidence="15">
    <location>
        <begin position="425"/>
        <end position="599"/>
    </location>
</feature>
<comment type="similarity">
    <text evidence="3">Belongs to the DNA polymerase type-A family.</text>
</comment>
<keyword evidence="9" id="KW-0460">Magnesium</keyword>
<dbReference type="GO" id="GO:0008408">
    <property type="term" value="F:3'-5' exonuclease activity"/>
    <property type="evidence" value="ECO:0007669"/>
    <property type="project" value="TreeGrafter"/>
</dbReference>
<dbReference type="GO" id="GO:0005760">
    <property type="term" value="C:gamma DNA polymerase complex"/>
    <property type="evidence" value="ECO:0007669"/>
    <property type="project" value="InterPro"/>
</dbReference>
<name>A0A7M5U415_9CNID</name>
<keyword evidence="8" id="KW-0235">DNA replication</keyword>
<organism evidence="16 17">
    <name type="scientific">Clytia hemisphaerica</name>
    <dbReference type="NCBI Taxonomy" id="252671"/>
    <lineage>
        <taxon>Eukaryota</taxon>
        <taxon>Metazoa</taxon>
        <taxon>Cnidaria</taxon>
        <taxon>Hydrozoa</taxon>
        <taxon>Hydroidolina</taxon>
        <taxon>Leptothecata</taxon>
        <taxon>Obeliida</taxon>
        <taxon>Clytiidae</taxon>
        <taxon>Clytia</taxon>
    </lineage>
</organism>
<evidence type="ECO:0000259" key="15">
    <source>
        <dbReference type="SMART" id="SM00482"/>
    </source>
</evidence>
<dbReference type="InterPro" id="IPR019760">
    <property type="entry name" value="DNA-dir_DNA_pol_A_CS"/>
</dbReference>
<dbReference type="EC" id="2.7.7.7" evidence="4"/>
<dbReference type="SUPFAM" id="SSF56672">
    <property type="entry name" value="DNA/RNA polymerases"/>
    <property type="match status" value="1"/>
</dbReference>
<accession>A0A7M5U415</accession>
<evidence type="ECO:0000256" key="4">
    <source>
        <dbReference type="ARBA" id="ARBA00012417"/>
    </source>
</evidence>
<evidence type="ECO:0000256" key="5">
    <source>
        <dbReference type="ARBA" id="ARBA00015350"/>
    </source>
</evidence>
<evidence type="ECO:0000256" key="3">
    <source>
        <dbReference type="ARBA" id="ARBA00007705"/>
    </source>
</evidence>
<dbReference type="FunFam" id="1.10.150.20:FF:000024">
    <property type="entry name" value="DNA polymerase gamma, catalytic subunit"/>
    <property type="match status" value="1"/>
</dbReference>
<evidence type="ECO:0000256" key="10">
    <source>
        <dbReference type="ARBA" id="ARBA00022932"/>
    </source>
</evidence>
<dbReference type="Gene3D" id="3.30.420.390">
    <property type="match status" value="1"/>
</dbReference>
<dbReference type="OrthoDB" id="5588663at2759"/>
<keyword evidence="11" id="KW-0238">DNA-binding</keyword>
<keyword evidence="7" id="KW-0548">Nucleotidyltransferase</keyword>
<evidence type="ECO:0000256" key="9">
    <source>
        <dbReference type="ARBA" id="ARBA00022842"/>
    </source>
</evidence>
<keyword evidence="10" id="KW-0239">DNA-directed DNA polymerase</keyword>
<evidence type="ECO:0000256" key="13">
    <source>
        <dbReference type="ARBA" id="ARBA00023271"/>
    </source>
</evidence>
<dbReference type="InterPro" id="IPR002297">
    <property type="entry name" value="DNA-dir_DNA_pol_A_mt"/>
</dbReference>
<keyword evidence="12" id="KW-0496">Mitochondrion</keyword>
<dbReference type="InterPro" id="IPR041336">
    <property type="entry name" value="DNApol_Exo"/>
</dbReference>
<evidence type="ECO:0000256" key="2">
    <source>
        <dbReference type="ARBA" id="ARBA00004436"/>
    </source>
</evidence>
<keyword evidence="13" id="KW-1135">Mitochondrion nucleoid</keyword>
<dbReference type="Gene3D" id="3.30.70.370">
    <property type="match status" value="1"/>
</dbReference>
<evidence type="ECO:0000256" key="1">
    <source>
        <dbReference type="ARBA" id="ARBA00001946"/>
    </source>
</evidence>
<keyword evidence="17" id="KW-1185">Reference proteome</keyword>
<dbReference type="GO" id="GO:0042645">
    <property type="term" value="C:mitochondrial nucleoid"/>
    <property type="evidence" value="ECO:0007669"/>
    <property type="project" value="UniProtKB-SubCell"/>
</dbReference>
<dbReference type="PRINTS" id="PR00867">
    <property type="entry name" value="DNAPOLG"/>
</dbReference>
<dbReference type="GO" id="GO:0006264">
    <property type="term" value="P:mitochondrial DNA replication"/>
    <property type="evidence" value="ECO:0007669"/>
    <property type="project" value="TreeGrafter"/>
</dbReference>
<dbReference type="GO" id="GO:0003887">
    <property type="term" value="F:DNA-directed DNA polymerase activity"/>
    <property type="evidence" value="ECO:0007669"/>
    <property type="project" value="UniProtKB-KW"/>
</dbReference>